<evidence type="ECO:0000313" key="1">
    <source>
        <dbReference type="EMBL" id="ANH78966.1"/>
    </source>
</evidence>
<reference evidence="2" key="1">
    <citation type="submission" date="2016-03" db="EMBL/GenBank/DDBJ databases">
        <title>Culture-independent genomics supports pathogen discovery for uncultivable bacteria within the genus Chlamydia.</title>
        <authorList>
            <person name="Taylor-Brown A."/>
            <person name="Bachmann N.L."/>
            <person name="Borel N."/>
            <person name="Polkinghorne A."/>
        </authorList>
    </citation>
    <scope>NUCLEOTIDE SEQUENCE [LARGE SCALE GENOMIC DNA]</scope>
    <source>
        <strain evidence="2">2742-308</strain>
    </source>
</reference>
<dbReference type="Proteomes" id="UP000078162">
    <property type="component" value="Chromosome"/>
</dbReference>
<organism evidence="1 2">
    <name type="scientific">Candidatus Chlamydia sanziniae</name>
    <dbReference type="NCBI Taxonomy" id="1806891"/>
    <lineage>
        <taxon>Bacteria</taxon>
        <taxon>Pseudomonadati</taxon>
        <taxon>Chlamydiota</taxon>
        <taxon>Chlamydiia</taxon>
        <taxon>Chlamydiales</taxon>
        <taxon>Chlamydiaceae</taxon>
        <taxon>Chlamydia/Chlamydophila group</taxon>
        <taxon>Chlamydia</taxon>
    </lineage>
</organism>
<name>A0A1A9HYG7_9CHLA</name>
<proteinExistence type="predicted"/>
<gene>
    <name evidence="1" type="ORF">Cs308_0796</name>
</gene>
<dbReference type="KEGG" id="csaz:Cs308_0796"/>
<dbReference type="AlphaFoldDB" id="A0A1A9HYG7"/>
<protein>
    <submittedName>
        <fullName evidence="1">Uncharacterized protein</fullName>
    </submittedName>
</protein>
<dbReference type="STRING" id="1806891.Cs308_0796"/>
<accession>A0A1A9HYG7</accession>
<keyword evidence="2" id="KW-1185">Reference proteome</keyword>
<dbReference type="EMBL" id="CP014639">
    <property type="protein sequence ID" value="ANH78966.1"/>
    <property type="molecule type" value="Genomic_DNA"/>
</dbReference>
<sequence>MNLATFATLSLRGALVGVKLVGVKHGAGGGESEEGASGFIGELVIKFP</sequence>
<evidence type="ECO:0000313" key="2">
    <source>
        <dbReference type="Proteomes" id="UP000078162"/>
    </source>
</evidence>